<feature type="region of interest" description="Disordered" evidence="1">
    <location>
        <begin position="1"/>
        <end position="37"/>
    </location>
</feature>
<accession>A0A649VWS6</accession>
<reference evidence="2 3" key="1">
    <citation type="submission" date="2019-10" db="EMBL/GenBank/DDBJ databases">
        <authorList>
            <person name="Aull H.A."/>
            <person name="Lauer M.J."/>
            <person name="Garlena R.A."/>
            <person name="Russell D.A."/>
            <person name="Pope W.H."/>
            <person name="Jacobs-Sera D."/>
            <person name="Hatfull G.F."/>
        </authorList>
    </citation>
    <scope>NUCLEOTIDE SEQUENCE [LARGE SCALE GENOMIC DNA]</scope>
</reference>
<dbReference type="Proteomes" id="UP000424425">
    <property type="component" value="Segment"/>
</dbReference>
<dbReference type="EMBL" id="MN586059">
    <property type="protein sequence ID" value="QGJ96956.1"/>
    <property type="molecule type" value="Genomic_DNA"/>
</dbReference>
<evidence type="ECO:0000313" key="3">
    <source>
        <dbReference type="Proteomes" id="UP000424425"/>
    </source>
</evidence>
<keyword evidence="3" id="KW-1185">Reference proteome</keyword>
<dbReference type="KEGG" id="vg:80005708"/>
<evidence type="ECO:0000313" key="2">
    <source>
        <dbReference type="EMBL" id="QGJ96956.1"/>
    </source>
</evidence>
<gene>
    <name evidence="2" type="primary">4</name>
    <name evidence="2" type="ORF">PBI_TEAMOCIL_4</name>
</gene>
<organism evidence="2 3">
    <name type="scientific">Microbacterium phage Teamocil</name>
    <dbReference type="NCBI Taxonomy" id="2656554"/>
    <lineage>
        <taxon>Viruses</taxon>
        <taxon>Duplodnaviria</taxon>
        <taxon>Heunggongvirae</taxon>
        <taxon>Uroviricota</taxon>
        <taxon>Caudoviricetes</taxon>
        <taxon>Hodgkinviridae</taxon>
        <taxon>Metamorphoovirus</taxon>
        <taxon>Metamorphoovirus teamocil</taxon>
    </lineage>
</organism>
<proteinExistence type="predicted"/>
<dbReference type="RefSeq" id="YP_010752032.1">
    <property type="nucleotide sequence ID" value="NC_073376.1"/>
</dbReference>
<sequence length="37" mass="3983">MHDRIIEPPLPDLPAGESIGPRILFGDEQAAPGSDDR</sequence>
<protein>
    <submittedName>
        <fullName evidence="2">Uncharacterized protein</fullName>
    </submittedName>
</protein>
<name>A0A649VWS6_9CAUD</name>
<evidence type="ECO:0000256" key="1">
    <source>
        <dbReference type="SAM" id="MobiDB-lite"/>
    </source>
</evidence>
<dbReference type="GeneID" id="80005708"/>